<name>C0DX60_EIKCO</name>
<dbReference type="EMBL" id="ACEA01000042">
    <property type="protein sequence ID" value="EEG23375.1"/>
    <property type="molecule type" value="Genomic_DNA"/>
</dbReference>
<dbReference type="HOGENOM" id="CLU_2381574_0_0_4"/>
<reference evidence="2 3" key="1">
    <citation type="submission" date="2009-01" db="EMBL/GenBank/DDBJ databases">
        <authorList>
            <person name="Fulton L."/>
            <person name="Clifton S."/>
            <person name="Chinwalla A.T."/>
            <person name="Mitreva M."/>
            <person name="Sodergren E."/>
            <person name="Weinstock G."/>
            <person name="Clifton S."/>
            <person name="Dooling D.J."/>
            <person name="Fulton B."/>
            <person name="Minx P."/>
            <person name="Pepin K.H."/>
            <person name="Johnson M."/>
            <person name="Bhonagiri V."/>
            <person name="Nash W.E."/>
            <person name="Mardis E.R."/>
            <person name="Wilson R.K."/>
        </authorList>
    </citation>
    <scope>NUCLEOTIDE SEQUENCE [LARGE SCALE GENOMIC DNA]</scope>
    <source>
        <strain evidence="2 3">ATCC 23834</strain>
    </source>
</reference>
<feature type="transmembrane region" description="Helical" evidence="1">
    <location>
        <begin position="71"/>
        <end position="88"/>
    </location>
</feature>
<evidence type="ECO:0000313" key="3">
    <source>
        <dbReference type="Proteomes" id="UP000005837"/>
    </source>
</evidence>
<keyword evidence="1" id="KW-0812">Transmembrane</keyword>
<dbReference type="AlphaFoldDB" id="C0DX60"/>
<sequence length="94" mass="10599">MGYLNFQVASFEAAPCAVQQGVNHDFIGFRLGLAARRFLPDDFLQIGTAALDRLGDHLLGALQRKAFRQDYFEFGLLIVLLHIFPFWLNGKQAT</sequence>
<dbReference type="Proteomes" id="UP000005837">
    <property type="component" value="Unassembled WGS sequence"/>
</dbReference>
<protein>
    <submittedName>
        <fullName evidence="2">Uncharacterized protein</fullName>
    </submittedName>
</protein>
<gene>
    <name evidence="2" type="ORF">EIKCOROL_01963</name>
</gene>
<evidence type="ECO:0000256" key="1">
    <source>
        <dbReference type="SAM" id="Phobius"/>
    </source>
</evidence>
<organism evidence="2 3">
    <name type="scientific">Eikenella corrodens ATCC 23834</name>
    <dbReference type="NCBI Taxonomy" id="546274"/>
    <lineage>
        <taxon>Bacteria</taxon>
        <taxon>Pseudomonadati</taxon>
        <taxon>Pseudomonadota</taxon>
        <taxon>Betaproteobacteria</taxon>
        <taxon>Neisseriales</taxon>
        <taxon>Neisseriaceae</taxon>
        <taxon>Eikenella</taxon>
    </lineage>
</organism>
<proteinExistence type="predicted"/>
<keyword evidence="1" id="KW-0472">Membrane</keyword>
<keyword evidence="1" id="KW-1133">Transmembrane helix</keyword>
<accession>C0DX60</accession>
<comment type="caution">
    <text evidence="2">The sequence shown here is derived from an EMBL/GenBank/DDBJ whole genome shotgun (WGS) entry which is preliminary data.</text>
</comment>
<evidence type="ECO:0000313" key="2">
    <source>
        <dbReference type="EMBL" id="EEG23375.1"/>
    </source>
</evidence>